<protein>
    <submittedName>
        <fullName evidence="1">Uncharacterized protein</fullName>
    </submittedName>
</protein>
<comment type="caution">
    <text evidence="1">The sequence shown here is derived from an EMBL/GenBank/DDBJ whole genome shotgun (WGS) entry which is preliminary data.</text>
</comment>
<sequence length="157" mass="17575">MAKARNDSLTMDLLDLLKKQPVPEPAIGYEKGEVKGATLDVRIAAAVSKSMKDSELSRAEIARLMSEHLGETVTETHLNNYASTAKKEHRIPAARLIALAKVLEDPRLLSIGAEDIDCIVIPARHRRLIKLGLLNEQIRRFTEEMDKEREELGEQLP</sequence>
<dbReference type="RefSeq" id="WP_139189489.1">
    <property type="nucleotide sequence ID" value="NZ_FNBW01000036.1"/>
</dbReference>
<accession>A0A8G2F0W0</accession>
<dbReference type="EMBL" id="FNBW01000036">
    <property type="protein sequence ID" value="SDG61334.1"/>
    <property type="molecule type" value="Genomic_DNA"/>
</dbReference>
<organism evidence="1 2">
    <name type="scientific">Thalassobaculum litoreum DSM 18839</name>
    <dbReference type="NCBI Taxonomy" id="1123362"/>
    <lineage>
        <taxon>Bacteria</taxon>
        <taxon>Pseudomonadati</taxon>
        <taxon>Pseudomonadota</taxon>
        <taxon>Alphaproteobacteria</taxon>
        <taxon>Rhodospirillales</taxon>
        <taxon>Thalassobaculaceae</taxon>
        <taxon>Thalassobaculum</taxon>
    </lineage>
</organism>
<keyword evidence="2" id="KW-1185">Reference proteome</keyword>
<evidence type="ECO:0000313" key="2">
    <source>
        <dbReference type="Proteomes" id="UP000198615"/>
    </source>
</evidence>
<dbReference type="AlphaFoldDB" id="A0A8G2F0W0"/>
<evidence type="ECO:0000313" key="1">
    <source>
        <dbReference type="EMBL" id="SDG61334.1"/>
    </source>
</evidence>
<reference evidence="1 2" key="1">
    <citation type="submission" date="2016-10" db="EMBL/GenBank/DDBJ databases">
        <authorList>
            <person name="Varghese N."/>
            <person name="Submissions S."/>
        </authorList>
    </citation>
    <scope>NUCLEOTIDE SEQUENCE [LARGE SCALE GENOMIC DNA]</scope>
    <source>
        <strain evidence="1 2">DSM 18839</strain>
    </source>
</reference>
<gene>
    <name evidence="1" type="ORF">SAMN05660686_05021</name>
</gene>
<proteinExistence type="predicted"/>
<dbReference type="OrthoDB" id="8450901at2"/>
<name>A0A8G2F0W0_9PROT</name>
<dbReference type="Proteomes" id="UP000198615">
    <property type="component" value="Unassembled WGS sequence"/>
</dbReference>